<evidence type="ECO:0000313" key="3">
    <source>
        <dbReference type="Proteomes" id="UP000076154"/>
    </source>
</evidence>
<dbReference type="EMBL" id="LUEZ02000013">
    <property type="protein sequence ID" value="RDB28050.1"/>
    <property type="molecule type" value="Genomic_DNA"/>
</dbReference>
<evidence type="ECO:0000313" key="2">
    <source>
        <dbReference type="EMBL" id="RDB28050.1"/>
    </source>
</evidence>
<dbReference type="Proteomes" id="UP000076154">
    <property type="component" value="Unassembled WGS sequence"/>
</dbReference>
<reference evidence="2" key="1">
    <citation type="submission" date="2018-04" db="EMBL/GenBank/DDBJ databases">
        <title>Whole genome sequencing of Hypsizygus marmoreus.</title>
        <authorList>
            <person name="Choi I.-G."/>
            <person name="Min B."/>
            <person name="Kim J.-G."/>
            <person name="Kim S."/>
            <person name="Oh Y.-L."/>
            <person name="Kong W.-S."/>
            <person name="Park H."/>
            <person name="Jeong J."/>
            <person name="Song E.-S."/>
        </authorList>
    </citation>
    <scope>NUCLEOTIDE SEQUENCE [LARGE SCALE GENOMIC DNA]</scope>
    <source>
        <strain evidence="2">51987-8</strain>
    </source>
</reference>
<name>A0A369K3J2_HYPMA</name>
<feature type="compositionally biased region" description="Low complexity" evidence="1">
    <location>
        <begin position="12"/>
        <end position="23"/>
    </location>
</feature>
<keyword evidence="3" id="KW-1185">Reference proteome</keyword>
<sequence length="203" mass="22752">MAYVNPLHAPVSSSHRSGYSSIGGAVHNAPEPSKFLSPFRRHLPQATYTPISKWRTSTGRTNTLHNTVTFDFLGYNKQGVPMRELSTRGSHALAAMIHGANDLVLAHTRLTRITLVIIWPGYEHVEWSRTVEIHPDGPITRSALGAAVAMNFARFMEKSRNERAMSPEWQIGISGIRFEHVILLSLRNVFEDVWQADVAVDLR</sequence>
<feature type="region of interest" description="Disordered" evidence="1">
    <location>
        <begin position="1"/>
        <end position="23"/>
    </location>
</feature>
<dbReference type="OrthoDB" id="2662268at2759"/>
<protein>
    <submittedName>
        <fullName evidence="2">Uncharacterized protein</fullName>
    </submittedName>
</protein>
<gene>
    <name evidence="2" type="ORF">Hypma_002198</name>
</gene>
<proteinExistence type="predicted"/>
<dbReference type="InParanoid" id="A0A369K3J2"/>
<evidence type="ECO:0000256" key="1">
    <source>
        <dbReference type="SAM" id="MobiDB-lite"/>
    </source>
</evidence>
<organism evidence="2 3">
    <name type="scientific">Hypsizygus marmoreus</name>
    <name type="common">White beech mushroom</name>
    <name type="synonym">Agaricus marmoreus</name>
    <dbReference type="NCBI Taxonomy" id="39966"/>
    <lineage>
        <taxon>Eukaryota</taxon>
        <taxon>Fungi</taxon>
        <taxon>Dikarya</taxon>
        <taxon>Basidiomycota</taxon>
        <taxon>Agaricomycotina</taxon>
        <taxon>Agaricomycetes</taxon>
        <taxon>Agaricomycetidae</taxon>
        <taxon>Agaricales</taxon>
        <taxon>Tricholomatineae</taxon>
        <taxon>Lyophyllaceae</taxon>
        <taxon>Hypsizygus</taxon>
    </lineage>
</organism>
<dbReference type="AlphaFoldDB" id="A0A369K3J2"/>
<accession>A0A369K3J2</accession>
<comment type="caution">
    <text evidence="2">The sequence shown here is derived from an EMBL/GenBank/DDBJ whole genome shotgun (WGS) entry which is preliminary data.</text>
</comment>